<evidence type="ECO:0000313" key="3">
    <source>
        <dbReference type="Proteomes" id="UP000659767"/>
    </source>
</evidence>
<reference evidence="3" key="1">
    <citation type="journal article" date="2019" name="Int. J. Syst. Evol. Microbiol.">
        <title>The Global Catalogue of Microorganisms (GCM) 10K type strain sequencing project: providing services to taxonomists for standard genome sequencing and annotation.</title>
        <authorList>
            <consortium name="The Broad Institute Genomics Platform"/>
            <consortium name="The Broad Institute Genome Sequencing Center for Infectious Disease"/>
            <person name="Wu L."/>
            <person name="Ma J."/>
        </authorList>
    </citation>
    <scope>NUCLEOTIDE SEQUENCE [LARGE SCALE GENOMIC DNA]</scope>
    <source>
        <strain evidence="3">JCM 4350</strain>
    </source>
</reference>
<keyword evidence="1" id="KW-0812">Transmembrane</keyword>
<feature type="transmembrane region" description="Helical" evidence="1">
    <location>
        <begin position="273"/>
        <end position="296"/>
    </location>
</feature>
<evidence type="ECO:0008006" key="4">
    <source>
        <dbReference type="Google" id="ProtNLM"/>
    </source>
</evidence>
<evidence type="ECO:0000313" key="2">
    <source>
        <dbReference type="EMBL" id="GGS49974.1"/>
    </source>
</evidence>
<feature type="transmembrane region" description="Helical" evidence="1">
    <location>
        <begin position="58"/>
        <end position="78"/>
    </location>
</feature>
<sequence>MSLNISVRARWGRRVRGWGDESVAELRVDLDRLGYGWWPIPPRMKVALRHASAADLPWFFFMLAAVMLVYVVVVYFVIVLGPYRGREPHWHWLAAWAILVTLLMKLCVKTRGAGLPFVRNQLTSACRKTIRACAEAHGASHAQRPEKLFAVGTALRRLEGNVMRAHRRSGTVAFLSPRRRELKAHAGQVVAKLREAETALDHSPQAEALSEIAGLVATIAEQYVDGRIGALLPKPLLEGKKPVRDREVLRLAAAVVLIAGGVAGLAFLGLPDIAMAAVGTAWSVLILMALFGNNWASHLPVFELFKPGP</sequence>
<proteinExistence type="predicted"/>
<keyword evidence="3" id="KW-1185">Reference proteome</keyword>
<evidence type="ECO:0000256" key="1">
    <source>
        <dbReference type="SAM" id="Phobius"/>
    </source>
</evidence>
<feature type="transmembrane region" description="Helical" evidence="1">
    <location>
        <begin position="90"/>
        <end position="108"/>
    </location>
</feature>
<organism evidence="2 3">
    <name type="scientific">Streptomyces badius</name>
    <dbReference type="NCBI Taxonomy" id="1941"/>
    <lineage>
        <taxon>Bacteria</taxon>
        <taxon>Bacillati</taxon>
        <taxon>Actinomycetota</taxon>
        <taxon>Actinomycetes</taxon>
        <taxon>Kitasatosporales</taxon>
        <taxon>Streptomycetaceae</taxon>
        <taxon>Streptomyces</taxon>
    </lineage>
</organism>
<comment type="caution">
    <text evidence="2">The sequence shown here is derived from an EMBL/GenBank/DDBJ whole genome shotgun (WGS) entry which is preliminary data.</text>
</comment>
<name>A0ABQ2T314_STRBA</name>
<accession>A0ABQ2T314</accession>
<dbReference type="Proteomes" id="UP000659767">
    <property type="component" value="Unassembled WGS sequence"/>
</dbReference>
<keyword evidence="1" id="KW-0472">Membrane</keyword>
<feature type="transmembrane region" description="Helical" evidence="1">
    <location>
        <begin position="248"/>
        <end position="267"/>
    </location>
</feature>
<keyword evidence="1" id="KW-1133">Transmembrane helix</keyword>
<dbReference type="RefSeq" id="WP_234427866.1">
    <property type="nucleotide sequence ID" value="NZ_BMSZ01000006.1"/>
</dbReference>
<protein>
    <recommendedName>
        <fullName evidence="4">DUF4239 domain-containing protein</fullName>
    </recommendedName>
</protein>
<gene>
    <name evidence="2" type="ORF">GCM10010253_25410</name>
</gene>
<dbReference type="EMBL" id="BMSZ01000006">
    <property type="protein sequence ID" value="GGS49974.1"/>
    <property type="molecule type" value="Genomic_DNA"/>
</dbReference>